<sequence length="188" mass="20659">MKLKIENNELILGDVFNAIGIETDQGTFGVAQRDGGIEIVLNGETVFVSSDNVKDTLIGMPQEIVDAVEGIFDNSIDPCRPFTGQPQTMLGERGSTFIKPDSVRIRDLADCIVKAFIRAAVEDLPSKLEIERLRKALDANTLNYNDLYLLDLSKMDPIALIQNTCVEIEKVMGTYPNIPEAKVIGDSV</sequence>
<dbReference type="EMBL" id="LAZR01000051">
    <property type="protein sequence ID" value="KKN98500.1"/>
    <property type="molecule type" value="Genomic_DNA"/>
</dbReference>
<gene>
    <name evidence="1" type="ORF">LCGC14_0146110</name>
</gene>
<organism evidence="1">
    <name type="scientific">marine sediment metagenome</name>
    <dbReference type="NCBI Taxonomy" id="412755"/>
    <lineage>
        <taxon>unclassified sequences</taxon>
        <taxon>metagenomes</taxon>
        <taxon>ecological metagenomes</taxon>
    </lineage>
</organism>
<accession>A0A0F9UZW2</accession>
<dbReference type="AlphaFoldDB" id="A0A0F9UZW2"/>
<comment type="caution">
    <text evidence="1">The sequence shown here is derived from an EMBL/GenBank/DDBJ whole genome shotgun (WGS) entry which is preliminary data.</text>
</comment>
<evidence type="ECO:0000313" key="1">
    <source>
        <dbReference type="EMBL" id="KKN98500.1"/>
    </source>
</evidence>
<proteinExistence type="predicted"/>
<protein>
    <submittedName>
        <fullName evidence="1">Uncharacterized protein</fullName>
    </submittedName>
</protein>
<reference evidence="1" key="1">
    <citation type="journal article" date="2015" name="Nature">
        <title>Complex archaea that bridge the gap between prokaryotes and eukaryotes.</title>
        <authorList>
            <person name="Spang A."/>
            <person name="Saw J.H."/>
            <person name="Jorgensen S.L."/>
            <person name="Zaremba-Niedzwiedzka K."/>
            <person name="Martijn J."/>
            <person name="Lind A.E."/>
            <person name="van Eijk R."/>
            <person name="Schleper C."/>
            <person name="Guy L."/>
            <person name="Ettema T.J."/>
        </authorList>
    </citation>
    <scope>NUCLEOTIDE SEQUENCE</scope>
</reference>
<name>A0A0F9UZW2_9ZZZZ</name>